<dbReference type="KEGG" id="osn:118762710"/>
<comment type="similarity">
    <text evidence="2">Belongs to the MEI4L family.</text>
</comment>
<dbReference type="Proteomes" id="UP000515154">
    <property type="component" value="Linkage group LG3"/>
</dbReference>
<dbReference type="GO" id="GO:0007283">
    <property type="term" value="P:spermatogenesis"/>
    <property type="evidence" value="ECO:0007669"/>
    <property type="project" value="TreeGrafter"/>
</dbReference>
<dbReference type="GO" id="GO:0007129">
    <property type="term" value="P:homologous chromosome pairing at meiosis"/>
    <property type="evidence" value="ECO:0007669"/>
    <property type="project" value="TreeGrafter"/>
</dbReference>
<dbReference type="GO" id="GO:0048477">
    <property type="term" value="P:oogenesis"/>
    <property type="evidence" value="ECO:0007669"/>
    <property type="project" value="TreeGrafter"/>
</dbReference>
<proteinExistence type="inferred from homology"/>
<dbReference type="GO" id="GO:0042138">
    <property type="term" value="P:meiotic DNA double-strand break formation"/>
    <property type="evidence" value="ECO:0007669"/>
    <property type="project" value="InterPro"/>
</dbReference>
<reference evidence="4" key="1">
    <citation type="submission" date="2025-08" db="UniProtKB">
        <authorList>
            <consortium name="RefSeq"/>
        </authorList>
    </citation>
    <scope>IDENTIFICATION</scope>
</reference>
<organism evidence="3 4">
    <name type="scientific">Octopus sinensis</name>
    <name type="common">East Asian common octopus</name>
    <dbReference type="NCBI Taxonomy" id="2607531"/>
    <lineage>
        <taxon>Eukaryota</taxon>
        <taxon>Metazoa</taxon>
        <taxon>Spiralia</taxon>
        <taxon>Lophotrochozoa</taxon>
        <taxon>Mollusca</taxon>
        <taxon>Cephalopoda</taxon>
        <taxon>Coleoidea</taxon>
        <taxon>Octopodiformes</taxon>
        <taxon>Octopoda</taxon>
        <taxon>Incirrata</taxon>
        <taxon>Octopodidae</taxon>
        <taxon>Octopus</taxon>
    </lineage>
</organism>
<dbReference type="PANTHER" id="PTHR28575">
    <property type="entry name" value="MEIOSIS-SPECIFIC PROTEIN MEI4"/>
    <property type="match status" value="1"/>
</dbReference>
<dbReference type="RefSeq" id="XP_036357577.1">
    <property type="nucleotide sequence ID" value="XM_036501684.1"/>
</dbReference>
<accession>A0A7E6ES41</accession>
<keyword evidence="3" id="KW-1185">Reference proteome</keyword>
<evidence type="ECO:0000256" key="2">
    <source>
        <dbReference type="ARBA" id="ARBA00093453"/>
    </source>
</evidence>
<evidence type="ECO:0000313" key="4">
    <source>
        <dbReference type="RefSeq" id="XP_036357577.1"/>
    </source>
</evidence>
<evidence type="ECO:0000313" key="3">
    <source>
        <dbReference type="Proteomes" id="UP000515154"/>
    </source>
</evidence>
<protein>
    <submittedName>
        <fullName evidence="4">Uncharacterized protein LOC118762710</fullName>
    </submittedName>
</protein>
<name>A0A7E6ES41_9MOLL</name>
<evidence type="ECO:0000256" key="1">
    <source>
        <dbReference type="ARBA" id="ARBA00023254"/>
    </source>
</evidence>
<gene>
    <name evidence="4" type="primary">LOC118762710</name>
</gene>
<dbReference type="AlphaFoldDB" id="A0A7E6ES41"/>
<dbReference type="GO" id="GO:0006310">
    <property type="term" value="P:DNA recombination"/>
    <property type="evidence" value="ECO:0007669"/>
    <property type="project" value="InterPro"/>
</dbReference>
<sequence length="356" mass="41139">MKIMETEISLETLEQQYILKIKLAIAFAILRNKPKEIPTSQYVEGLMSDYQKQISHLPDDSYDTNRNHLISCQQQLINQLESSNLIFRDAESSNILTPPPSGKCLTNRLDSLDRMLTNHTCFLQSSFNLRSVSNLLQDQHKITKVIEHTVIDSIKIIYSFLLTDIHKITLPCVSSTLKASMKICDLAPHNSDLRNSFKTFTADFQNTVIKTVILNDKITQLKKRDYIKLLSEFMHCHETKELLLTTLYNYACKFFNYIKKLSLNMRNLQDPVFFENNYFILCCLAECIAEVINDHNLMPSQNFITDLTDSIENCFSLIEDTFPLIAHALWQIMVIIHNIPPLNKNGKNSNLILKRI</sequence>
<dbReference type="GO" id="GO:0000800">
    <property type="term" value="C:lateral element"/>
    <property type="evidence" value="ECO:0007669"/>
    <property type="project" value="TreeGrafter"/>
</dbReference>
<dbReference type="InterPro" id="IPR025888">
    <property type="entry name" value="MEI4"/>
</dbReference>
<keyword evidence="1" id="KW-0469">Meiosis</keyword>
<dbReference type="PANTHER" id="PTHR28575:SF1">
    <property type="entry name" value="MEIOSIS-SPECIFIC PROTEIN MEI4"/>
    <property type="match status" value="1"/>
</dbReference>